<keyword evidence="2" id="KW-0175">Coiled coil</keyword>
<dbReference type="Gene3D" id="3.30.70.270">
    <property type="match status" value="1"/>
</dbReference>
<dbReference type="CDD" id="cd01949">
    <property type="entry name" value="GGDEF"/>
    <property type="match status" value="1"/>
</dbReference>
<dbReference type="InterPro" id="IPR052155">
    <property type="entry name" value="Biofilm_reg_signaling"/>
</dbReference>
<comment type="caution">
    <text evidence="6">The sequence shown here is derived from an EMBL/GenBank/DDBJ whole genome shotgun (WGS) entry which is preliminary data.</text>
</comment>
<dbReference type="PANTHER" id="PTHR44757">
    <property type="entry name" value="DIGUANYLATE CYCLASE DGCP"/>
    <property type="match status" value="1"/>
</dbReference>
<evidence type="ECO:0000313" key="7">
    <source>
        <dbReference type="Proteomes" id="UP001595530"/>
    </source>
</evidence>
<gene>
    <name evidence="6" type="ORF">ACFOFO_08745</name>
</gene>
<dbReference type="InterPro" id="IPR000160">
    <property type="entry name" value="GGDEF_dom"/>
</dbReference>
<accession>A0ABV7F3E7</accession>
<evidence type="ECO:0000313" key="6">
    <source>
        <dbReference type="EMBL" id="MFC3108045.1"/>
    </source>
</evidence>
<dbReference type="SMART" id="SM00267">
    <property type="entry name" value="GGDEF"/>
    <property type="match status" value="1"/>
</dbReference>
<feature type="domain" description="Response regulatory" evidence="3">
    <location>
        <begin position="8"/>
        <end position="129"/>
    </location>
</feature>
<dbReference type="SMART" id="SM00448">
    <property type="entry name" value="REC"/>
    <property type="match status" value="1"/>
</dbReference>
<feature type="domain" description="GGDEF" evidence="5">
    <location>
        <begin position="215"/>
        <end position="348"/>
    </location>
</feature>
<proteinExistence type="predicted"/>
<dbReference type="Proteomes" id="UP001595530">
    <property type="component" value="Unassembled WGS sequence"/>
</dbReference>
<dbReference type="SUPFAM" id="SSF52172">
    <property type="entry name" value="CheY-like"/>
    <property type="match status" value="1"/>
</dbReference>
<dbReference type="NCBIfam" id="TIGR00254">
    <property type="entry name" value="GGDEF"/>
    <property type="match status" value="1"/>
</dbReference>
<dbReference type="PROSITE" id="PS50887">
    <property type="entry name" value="GGDEF"/>
    <property type="match status" value="1"/>
</dbReference>
<dbReference type="PANTHER" id="PTHR44757:SF2">
    <property type="entry name" value="BIOFILM ARCHITECTURE MAINTENANCE PROTEIN MBAA"/>
    <property type="match status" value="1"/>
</dbReference>
<dbReference type="CDD" id="cd01948">
    <property type="entry name" value="EAL"/>
    <property type="match status" value="1"/>
</dbReference>
<dbReference type="Pfam" id="PF00072">
    <property type="entry name" value="Response_reg"/>
    <property type="match status" value="1"/>
</dbReference>
<protein>
    <submittedName>
        <fullName evidence="6">Bifunctional diguanylate cyclase/phosphodiesterase</fullName>
    </submittedName>
</protein>
<dbReference type="PROSITE" id="PS50883">
    <property type="entry name" value="EAL"/>
    <property type="match status" value="1"/>
</dbReference>
<feature type="domain" description="EAL" evidence="4">
    <location>
        <begin position="357"/>
        <end position="612"/>
    </location>
</feature>
<keyword evidence="7" id="KW-1185">Reference proteome</keyword>
<feature type="modified residue" description="4-aspartylphosphate" evidence="1">
    <location>
        <position position="61"/>
    </location>
</feature>
<dbReference type="InterPro" id="IPR029787">
    <property type="entry name" value="Nucleotide_cyclase"/>
</dbReference>
<dbReference type="SUPFAM" id="SSF141868">
    <property type="entry name" value="EAL domain-like"/>
    <property type="match status" value="1"/>
</dbReference>
<dbReference type="Pfam" id="PF00563">
    <property type="entry name" value="EAL"/>
    <property type="match status" value="1"/>
</dbReference>
<keyword evidence="1" id="KW-0597">Phosphoprotein</keyword>
<organism evidence="6 7">
    <name type="scientific">Undibacterium arcticum</name>
    <dbReference type="NCBI Taxonomy" id="1762892"/>
    <lineage>
        <taxon>Bacteria</taxon>
        <taxon>Pseudomonadati</taxon>
        <taxon>Pseudomonadota</taxon>
        <taxon>Betaproteobacteria</taxon>
        <taxon>Burkholderiales</taxon>
        <taxon>Oxalobacteraceae</taxon>
        <taxon>Undibacterium</taxon>
    </lineage>
</organism>
<dbReference type="RefSeq" id="WP_390325756.1">
    <property type="nucleotide sequence ID" value="NZ_JBHRTP010000024.1"/>
</dbReference>
<feature type="coiled-coil region" evidence="2">
    <location>
        <begin position="131"/>
        <end position="180"/>
    </location>
</feature>
<dbReference type="InterPro" id="IPR001789">
    <property type="entry name" value="Sig_transdc_resp-reg_receiver"/>
</dbReference>
<dbReference type="SUPFAM" id="SSF55073">
    <property type="entry name" value="Nucleotide cyclase"/>
    <property type="match status" value="1"/>
</dbReference>
<dbReference type="Gene3D" id="3.20.20.450">
    <property type="entry name" value="EAL domain"/>
    <property type="match status" value="1"/>
</dbReference>
<evidence type="ECO:0000259" key="5">
    <source>
        <dbReference type="PROSITE" id="PS50887"/>
    </source>
</evidence>
<dbReference type="PROSITE" id="PS50110">
    <property type="entry name" value="RESPONSE_REGULATORY"/>
    <property type="match status" value="1"/>
</dbReference>
<dbReference type="InterPro" id="IPR001633">
    <property type="entry name" value="EAL_dom"/>
</dbReference>
<sequence>MINVIKPKILLVNDHAPTLLALEALLTNAVDANSYEVVTAKSGDEALRHVLAHRFSVILLDVSMPGMDGFETAELIHSRPRSAATPIIFITAHYADELNRLKGYELGAVDYLITPVIPKVLLSKVAVFVELAKTNLQLESKTEELAELNQDLQVQRVRELKQNNEALAAEIVERRQAEERAHELATKDPLTGLLNRRSLIASLDHAIERAHRNNEPIALLFLDMDRFKSINDTLGHDVGDELLRDVAARIMASVRKSDLVARLGGDEFVVLMQGMSTYRDVAKVAEQIVQAATPPFKVGHHQIKTSVTIGIGLFPQDGNSTQSLMRSADLAMYHAKQERRGSVQFFHQELNARLRERVRLEHELQHALDDKQFELYYQPKVEIGSGRITGFEALLRWHHPRLGIIGGADFIPAACDSGLIMPIGEWVIATACAQARQWQDSSPDLAGLPIAVNIAIPQLNHELPAVISRELARHDIAASCLQLEITESLLIRDLQKTTSVLEDISASGITIAIDDFGTGYSSLSVLKLLPIDILKIDQSFICDLGKDTNDSAIVSAIINMAHALHLTVIAEGVETVAQLAILKDLGCDQYQGFLFSAPLPAAGLGDKLLNMANKKFKRVKATSLRYQPTSH</sequence>
<evidence type="ECO:0000256" key="1">
    <source>
        <dbReference type="PROSITE-ProRule" id="PRU00169"/>
    </source>
</evidence>
<dbReference type="Gene3D" id="3.40.50.2300">
    <property type="match status" value="1"/>
</dbReference>
<dbReference type="SMART" id="SM00052">
    <property type="entry name" value="EAL"/>
    <property type="match status" value="1"/>
</dbReference>
<evidence type="ECO:0000259" key="4">
    <source>
        <dbReference type="PROSITE" id="PS50883"/>
    </source>
</evidence>
<evidence type="ECO:0000259" key="3">
    <source>
        <dbReference type="PROSITE" id="PS50110"/>
    </source>
</evidence>
<dbReference type="InterPro" id="IPR043128">
    <property type="entry name" value="Rev_trsase/Diguanyl_cyclase"/>
</dbReference>
<dbReference type="Pfam" id="PF00990">
    <property type="entry name" value="GGDEF"/>
    <property type="match status" value="1"/>
</dbReference>
<evidence type="ECO:0000256" key="2">
    <source>
        <dbReference type="SAM" id="Coils"/>
    </source>
</evidence>
<dbReference type="EMBL" id="JBHRTP010000024">
    <property type="protein sequence ID" value="MFC3108045.1"/>
    <property type="molecule type" value="Genomic_DNA"/>
</dbReference>
<dbReference type="InterPro" id="IPR011006">
    <property type="entry name" value="CheY-like_superfamily"/>
</dbReference>
<reference evidence="7" key="1">
    <citation type="journal article" date="2019" name="Int. J. Syst. Evol. Microbiol.">
        <title>The Global Catalogue of Microorganisms (GCM) 10K type strain sequencing project: providing services to taxonomists for standard genome sequencing and annotation.</title>
        <authorList>
            <consortium name="The Broad Institute Genomics Platform"/>
            <consortium name="The Broad Institute Genome Sequencing Center for Infectious Disease"/>
            <person name="Wu L."/>
            <person name="Ma J."/>
        </authorList>
    </citation>
    <scope>NUCLEOTIDE SEQUENCE [LARGE SCALE GENOMIC DNA]</scope>
    <source>
        <strain evidence="7">KCTC 42986</strain>
    </source>
</reference>
<name>A0ABV7F3E7_9BURK</name>
<dbReference type="InterPro" id="IPR035919">
    <property type="entry name" value="EAL_sf"/>
</dbReference>